<evidence type="ECO:0000256" key="2">
    <source>
        <dbReference type="SAM" id="MobiDB-lite"/>
    </source>
</evidence>
<accession>A0A8S1L3W0</accession>
<sequence length="948" mass="112329">MTEAKSKRDQIWEEKRRQREERLLRMEGQMLENNGNQFQLPPTRLDDQVPVSLPSHSQNYESYIPPEPYVPIEMNRNPEPPRMYQGSIPQQFEYKDNKSNGQFQQQSAIQQSPLKNPIKQQQDEYREYLKKQMEEKETDKKRRREGTNNNQYQIQQGQFQQQSANPAPLPSQPINRQKQEYGDFLRQQMMEKEEQRKRRVQSGNNYNNQQLQQAQQYQIQQSPLQNLQQIYQPQQQELNQGLQYGIQQSIIPNQNQQPQQMDQNKLHKQEYGDYLRMQMQLKEQEKNDRKKNLQQKMETGDSFPFGKGGSGAPYQRGANNQISQNNNNQQQQLYQQPNYQQQQAQFIQQQQNYQQPIQQVQYQQSIVTPQQYQYEEQNLPSGFDQQPILMEPQVDPQLKGGRNRLMLENQNIDDIKRKEQQKLEMQRVLQEQIEQKKRKKEQEKLQKEMEDKMEEEKFRRQKEQEELEKKREEDQKKQQQGKFEQDNIDLKEKRRLERIQERKNRKNQQQDEDQQQQQQNFQLFDQQQQQLPPPSRNLPPSQPKSENYLKDFLMNEKMKEGVSPHQSILDFYRNGPQPINKAEVQQNREIDDIKRQMLQQQENLQQQIQQVMNQAQMAIEGRNKAEQELIALKEQVKNKYLQEERHHDDLMIALVKNDPKWEKQVFPPHLLAQAEIGAYKDLAMPALNENFNFPNINQNKPPPFAPAYESKPLVLKEESKEQKQYFREQFGLQSLVSDSNMVPIDHNASLVPQMQPLNKKVSEVQLDKIDELNAHFEDSLKLGIGDTYQIKNDNFKKRPPSNNGQHPSWNVPSIDSEFVKEIDDLLKYKPAQQTLNRPPSGLTKNGFEQKQLQQSISNRPPSQTNQRASSAFGRAAQGVLGSADLNYKGITLDSEFPDMTMIKKVTNTDTFDIAGIHKKMDQKIMHLNEIEEDDDLQKLDKLLYQYNQ</sequence>
<dbReference type="AlphaFoldDB" id="A0A8S1L3W0"/>
<name>A0A8S1L3W0_9CILI</name>
<feature type="region of interest" description="Disordered" evidence="2">
    <location>
        <begin position="284"/>
        <end position="323"/>
    </location>
</feature>
<dbReference type="EMBL" id="CAJJDN010000016">
    <property type="protein sequence ID" value="CAD8062167.1"/>
    <property type="molecule type" value="Genomic_DNA"/>
</dbReference>
<feature type="region of interest" description="Disordered" evidence="2">
    <location>
        <begin position="433"/>
        <end position="493"/>
    </location>
</feature>
<feature type="region of interest" description="Disordered" evidence="2">
    <location>
        <begin position="793"/>
        <end position="812"/>
    </location>
</feature>
<keyword evidence="1" id="KW-0175">Coiled coil</keyword>
<feature type="compositionally biased region" description="Low complexity" evidence="2">
    <location>
        <begin position="102"/>
        <end position="111"/>
    </location>
</feature>
<keyword evidence="4" id="KW-1185">Reference proteome</keyword>
<evidence type="ECO:0000313" key="4">
    <source>
        <dbReference type="Proteomes" id="UP000692954"/>
    </source>
</evidence>
<feature type="region of interest" description="Disordered" evidence="2">
    <location>
        <begin position="829"/>
        <end position="871"/>
    </location>
</feature>
<protein>
    <submittedName>
        <fullName evidence="3">Uncharacterized protein</fullName>
    </submittedName>
</protein>
<organism evidence="3 4">
    <name type="scientific">Paramecium sonneborni</name>
    <dbReference type="NCBI Taxonomy" id="65129"/>
    <lineage>
        <taxon>Eukaryota</taxon>
        <taxon>Sar</taxon>
        <taxon>Alveolata</taxon>
        <taxon>Ciliophora</taxon>
        <taxon>Intramacronucleata</taxon>
        <taxon>Oligohymenophorea</taxon>
        <taxon>Peniculida</taxon>
        <taxon>Parameciidae</taxon>
        <taxon>Paramecium</taxon>
    </lineage>
</organism>
<comment type="caution">
    <text evidence="3">The sequence shown here is derived from an EMBL/GenBank/DDBJ whole genome shotgun (WGS) entry which is preliminary data.</text>
</comment>
<reference evidence="3" key="1">
    <citation type="submission" date="2021-01" db="EMBL/GenBank/DDBJ databases">
        <authorList>
            <consortium name="Genoscope - CEA"/>
            <person name="William W."/>
        </authorList>
    </citation>
    <scope>NUCLEOTIDE SEQUENCE</scope>
</reference>
<dbReference type="Proteomes" id="UP000692954">
    <property type="component" value="Unassembled WGS sequence"/>
</dbReference>
<feature type="compositionally biased region" description="Pro residues" evidence="2">
    <location>
        <begin position="531"/>
        <end position="542"/>
    </location>
</feature>
<feature type="compositionally biased region" description="Polar residues" evidence="2">
    <location>
        <begin position="800"/>
        <end position="812"/>
    </location>
</feature>
<feature type="compositionally biased region" description="Basic and acidic residues" evidence="2">
    <location>
        <begin position="440"/>
        <end position="493"/>
    </location>
</feature>
<gene>
    <name evidence="3" type="ORF">PSON_ATCC_30995.1.T0160204</name>
</gene>
<evidence type="ECO:0000256" key="1">
    <source>
        <dbReference type="SAM" id="Coils"/>
    </source>
</evidence>
<feature type="coiled-coil region" evidence="1">
    <location>
        <begin position="583"/>
        <end position="642"/>
    </location>
</feature>
<feature type="region of interest" description="Disordered" evidence="2">
    <location>
        <begin position="526"/>
        <end position="546"/>
    </location>
</feature>
<feature type="compositionally biased region" description="Polar residues" evidence="2">
    <location>
        <begin position="831"/>
        <end position="869"/>
    </location>
</feature>
<feature type="region of interest" description="Disordered" evidence="2">
    <location>
        <begin position="26"/>
        <end position="119"/>
    </location>
</feature>
<evidence type="ECO:0000313" key="3">
    <source>
        <dbReference type="EMBL" id="CAD8062167.1"/>
    </source>
</evidence>
<dbReference type="OrthoDB" id="310242at2759"/>
<proteinExistence type="predicted"/>